<dbReference type="PROSITE" id="PS51318">
    <property type="entry name" value="TAT"/>
    <property type="match status" value="1"/>
</dbReference>
<name>A0A4Q9VJM3_9HYPH</name>
<accession>A0A4Q9VJM3</accession>
<dbReference type="InterPro" id="IPR006311">
    <property type="entry name" value="TAT_signal"/>
</dbReference>
<gene>
    <name evidence="2" type="ORF">EYW49_17940</name>
</gene>
<dbReference type="OrthoDB" id="7174015at2"/>
<dbReference type="AlphaFoldDB" id="A0A4Q9VJM3"/>
<keyword evidence="1" id="KW-0732">Signal</keyword>
<dbReference type="Proteomes" id="UP000292781">
    <property type="component" value="Unassembled WGS sequence"/>
</dbReference>
<feature type="signal peptide" evidence="1">
    <location>
        <begin position="1"/>
        <end position="23"/>
    </location>
</feature>
<dbReference type="RefSeq" id="WP_131311005.1">
    <property type="nucleotide sequence ID" value="NZ_SJFN01000032.1"/>
</dbReference>
<keyword evidence="3" id="KW-1185">Reference proteome</keyword>
<evidence type="ECO:0000313" key="3">
    <source>
        <dbReference type="Proteomes" id="UP000292781"/>
    </source>
</evidence>
<comment type="caution">
    <text evidence="2">The sequence shown here is derived from an EMBL/GenBank/DDBJ whole genome shotgun (WGS) entry which is preliminary data.</text>
</comment>
<reference evidence="2 3" key="1">
    <citation type="submission" date="2019-02" db="EMBL/GenBank/DDBJ databases">
        <title>Siculibacillus lacustris gen. nov., sp. nov., a new rosette-forming bacterium isolated from a freshwater crater lake (Lake St. Ana, Romania).</title>
        <authorList>
            <person name="Felfoldi T."/>
            <person name="Marton Z."/>
            <person name="Szabo A."/>
            <person name="Mentes A."/>
            <person name="Boka K."/>
            <person name="Marialigeti K."/>
            <person name="Mathe I."/>
            <person name="Koncz M."/>
            <person name="Schumann P."/>
            <person name="Toth E."/>
        </authorList>
    </citation>
    <scope>NUCLEOTIDE SEQUENCE [LARGE SCALE GENOMIC DNA]</scope>
    <source>
        <strain evidence="2 3">SA-279</strain>
    </source>
</reference>
<evidence type="ECO:0000313" key="2">
    <source>
        <dbReference type="EMBL" id="TBW34628.1"/>
    </source>
</evidence>
<dbReference type="EMBL" id="SJFN01000032">
    <property type="protein sequence ID" value="TBW34628.1"/>
    <property type="molecule type" value="Genomic_DNA"/>
</dbReference>
<sequence>MISRRPFLAGLAVALLAPVAARAETGDPAAFVAGLYDRLAASRRRKEPDFWREPAGRTGVFAKDLVDLWKAAEAKVEDGDVGPIDFDLFFNAQDGRPGKPTLVVVDVDSTKAHVRATLPVAKGKTAGADDTLVFSLVREGGGWRIDNLHGAAGGDPWDLRGLLSLQ</sequence>
<feature type="chain" id="PRO_5020555103" evidence="1">
    <location>
        <begin position="24"/>
        <end position="166"/>
    </location>
</feature>
<organism evidence="2 3">
    <name type="scientific">Siculibacillus lacustris</name>
    <dbReference type="NCBI Taxonomy" id="1549641"/>
    <lineage>
        <taxon>Bacteria</taxon>
        <taxon>Pseudomonadati</taxon>
        <taxon>Pseudomonadota</taxon>
        <taxon>Alphaproteobacteria</taxon>
        <taxon>Hyphomicrobiales</taxon>
        <taxon>Ancalomicrobiaceae</taxon>
        <taxon>Siculibacillus</taxon>
    </lineage>
</organism>
<evidence type="ECO:0000256" key="1">
    <source>
        <dbReference type="SAM" id="SignalP"/>
    </source>
</evidence>
<protein>
    <submittedName>
        <fullName evidence="2">DUF3828 domain-containing protein</fullName>
    </submittedName>
</protein>
<proteinExistence type="predicted"/>